<dbReference type="EMBL" id="WESC01000003">
    <property type="protein sequence ID" value="KAB7741632.1"/>
    <property type="molecule type" value="Genomic_DNA"/>
</dbReference>
<proteinExistence type="predicted"/>
<dbReference type="PANTHER" id="PTHR30050:SF4">
    <property type="entry name" value="ATP-BINDING PROTEIN RV3427C IN INSERTION SEQUENCE-RELATED"/>
    <property type="match status" value="1"/>
</dbReference>
<dbReference type="GO" id="GO:0006270">
    <property type="term" value="P:DNA replication initiation"/>
    <property type="evidence" value="ECO:0007669"/>
    <property type="project" value="InterPro"/>
</dbReference>
<dbReference type="Gene3D" id="1.10.1750.10">
    <property type="match status" value="1"/>
</dbReference>
<dbReference type="PANTHER" id="PTHR30050">
    <property type="entry name" value="CHROMOSOMAL REPLICATION INITIATOR PROTEIN DNAA"/>
    <property type="match status" value="1"/>
</dbReference>
<organism evidence="2 3">
    <name type="scientific">Parvibaculum sedimenti</name>
    <dbReference type="NCBI Taxonomy" id="2608632"/>
    <lineage>
        <taxon>Bacteria</taxon>
        <taxon>Pseudomonadati</taxon>
        <taxon>Pseudomonadota</taxon>
        <taxon>Alphaproteobacteria</taxon>
        <taxon>Hyphomicrobiales</taxon>
        <taxon>Parvibaculaceae</taxon>
        <taxon>Parvibaculum</taxon>
    </lineage>
</organism>
<evidence type="ECO:0000259" key="1">
    <source>
        <dbReference type="SMART" id="SM00760"/>
    </source>
</evidence>
<dbReference type="Proteomes" id="UP000468901">
    <property type="component" value="Unassembled WGS sequence"/>
</dbReference>
<comment type="caution">
    <text evidence="2">The sequence shown here is derived from an EMBL/GenBank/DDBJ whole genome shotgun (WGS) entry which is preliminary data.</text>
</comment>
<reference evidence="2 3" key="1">
    <citation type="submission" date="2019-09" db="EMBL/GenBank/DDBJ databases">
        <title>Parvibaculum sedimenti sp. nov., isolated from sediment.</title>
        <authorList>
            <person name="Wang Y."/>
        </authorList>
    </citation>
    <scope>NUCLEOTIDE SEQUENCE [LARGE SCALE GENOMIC DNA]</scope>
    <source>
        <strain evidence="2 3">HXT-9</strain>
    </source>
</reference>
<sequence length="109" mass="12407">MSRDVAWAAQVALTQEIIAQAFNIPVGELRAATRRKARVALARQIAMYLVHVAFGLNLSEVGLHFGRDRTTAAHACRQMEDRRDDQDFDMLLDRLERAVRAMPVTERMQ</sequence>
<keyword evidence="3" id="KW-1185">Reference proteome</keyword>
<dbReference type="InterPro" id="IPR013159">
    <property type="entry name" value="DnaA_C"/>
</dbReference>
<dbReference type="GO" id="GO:0043565">
    <property type="term" value="F:sequence-specific DNA binding"/>
    <property type="evidence" value="ECO:0007669"/>
    <property type="project" value="InterPro"/>
</dbReference>
<dbReference type="SUPFAM" id="SSF48295">
    <property type="entry name" value="TrpR-like"/>
    <property type="match status" value="1"/>
</dbReference>
<gene>
    <name evidence="2" type="ORF">F2P47_04305</name>
</gene>
<name>A0A6N6VLJ2_9HYPH</name>
<dbReference type="GO" id="GO:0006275">
    <property type="term" value="P:regulation of DNA replication"/>
    <property type="evidence" value="ECO:0007669"/>
    <property type="project" value="InterPro"/>
</dbReference>
<dbReference type="CDD" id="cd06571">
    <property type="entry name" value="Bac_DnaA_C"/>
    <property type="match status" value="1"/>
</dbReference>
<dbReference type="InterPro" id="IPR010921">
    <property type="entry name" value="Trp_repressor/repl_initiator"/>
</dbReference>
<accession>A0A6N6VLJ2</accession>
<dbReference type="RefSeq" id="WP_152214935.1">
    <property type="nucleotide sequence ID" value="NZ_JBAQYD010000027.1"/>
</dbReference>
<evidence type="ECO:0000313" key="2">
    <source>
        <dbReference type="EMBL" id="KAB7741632.1"/>
    </source>
</evidence>
<evidence type="ECO:0000313" key="3">
    <source>
        <dbReference type="Proteomes" id="UP000468901"/>
    </source>
</evidence>
<dbReference type="AlphaFoldDB" id="A0A6N6VLJ2"/>
<dbReference type="SMART" id="SM00760">
    <property type="entry name" value="Bac_DnaA_C"/>
    <property type="match status" value="1"/>
</dbReference>
<feature type="domain" description="Chromosomal replication initiator DnaA C-terminal" evidence="1">
    <location>
        <begin position="10"/>
        <end position="79"/>
    </location>
</feature>
<dbReference type="GO" id="GO:0005524">
    <property type="term" value="F:ATP binding"/>
    <property type="evidence" value="ECO:0007669"/>
    <property type="project" value="InterPro"/>
</dbReference>
<protein>
    <submittedName>
        <fullName evidence="2">Chromosomal replication initiator DnaA</fullName>
    </submittedName>
</protein>
<dbReference type="Pfam" id="PF08299">
    <property type="entry name" value="Bac_DnaA_C"/>
    <property type="match status" value="1"/>
</dbReference>